<gene>
    <name evidence="1" type="ORF">Q0590_09650</name>
</gene>
<organism evidence="1 2">
    <name type="scientific">Rhodocytophaga aerolata</name>
    <dbReference type="NCBI Taxonomy" id="455078"/>
    <lineage>
        <taxon>Bacteria</taxon>
        <taxon>Pseudomonadati</taxon>
        <taxon>Bacteroidota</taxon>
        <taxon>Cytophagia</taxon>
        <taxon>Cytophagales</taxon>
        <taxon>Rhodocytophagaceae</taxon>
        <taxon>Rhodocytophaga</taxon>
    </lineage>
</organism>
<proteinExistence type="predicted"/>
<evidence type="ECO:0000313" key="2">
    <source>
        <dbReference type="Proteomes" id="UP001168528"/>
    </source>
</evidence>
<evidence type="ECO:0000313" key="1">
    <source>
        <dbReference type="EMBL" id="MDO1446513.1"/>
    </source>
</evidence>
<reference evidence="1" key="1">
    <citation type="submission" date="2023-07" db="EMBL/GenBank/DDBJ databases">
        <title>The genome sequence of Rhodocytophaga aerolata KACC 12507.</title>
        <authorList>
            <person name="Zhang X."/>
        </authorList>
    </citation>
    <scope>NUCLEOTIDE SEQUENCE</scope>
    <source>
        <strain evidence="1">KACC 12507</strain>
    </source>
</reference>
<comment type="caution">
    <text evidence="1">The sequence shown here is derived from an EMBL/GenBank/DDBJ whole genome shotgun (WGS) entry which is preliminary data.</text>
</comment>
<dbReference type="Proteomes" id="UP001168528">
    <property type="component" value="Unassembled WGS sequence"/>
</dbReference>
<dbReference type="RefSeq" id="WP_302037317.1">
    <property type="nucleotide sequence ID" value="NZ_JAUKPO010000004.1"/>
</dbReference>
<accession>A0ABT8R5F4</accession>
<keyword evidence="2" id="KW-1185">Reference proteome</keyword>
<dbReference type="EMBL" id="JAUKPO010000004">
    <property type="protein sequence ID" value="MDO1446513.1"/>
    <property type="molecule type" value="Genomic_DNA"/>
</dbReference>
<name>A0ABT8R5F4_9BACT</name>
<protein>
    <submittedName>
        <fullName evidence="1">Uncharacterized protein</fullName>
    </submittedName>
</protein>
<sequence length="71" mass="8505">MDTLSKIKFLPMQSKAQYVWNEGKYCYSYWEGKYKINLFRLGRHYAQIWHDAEENKVRNVVVKEASQLAVC</sequence>